<gene>
    <name evidence="2" type="ORF">HNR68_003444</name>
</gene>
<keyword evidence="1" id="KW-1133">Transmembrane helix</keyword>
<protein>
    <submittedName>
        <fullName evidence="2">Putative iron-regulated membrane protein</fullName>
    </submittedName>
</protein>
<evidence type="ECO:0000256" key="1">
    <source>
        <dbReference type="SAM" id="Phobius"/>
    </source>
</evidence>
<proteinExistence type="predicted"/>
<dbReference type="PANTHER" id="PTHR34219:SF1">
    <property type="entry name" value="PEPSY DOMAIN-CONTAINING PROTEIN"/>
    <property type="match status" value="1"/>
</dbReference>
<dbReference type="Proteomes" id="UP000587002">
    <property type="component" value="Unassembled WGS sequence"/>
</dbReference>
<sequence length="445" mass="48442">MSVEEAGVRERAAQVRRTDEPWWPALRPLVRRLHFYAGVFVGPFLVVTAVTGLLYVFSPQLEQALYDRELHVPPGPTVHPLDVQVDVARDALPGAQLTAVRPAPTPTDTTRVIFDDPEVEEDSHYRTVFVDPHTAEVRGVLPTYGSSQSLPVRTWLAQLHRNLHLGEAGRVYSELAASWLWVVALGGLLLWVRRKRRSRTSLVVPRFRGGGRPRVLSWHGAVGLCACAGLLFLSATGLTWSLFAGEHVTQLRGALSWETPTVSTALPHPPTGDVGFDRVHAAAVAHGITGPVEITAPRGGAYAVTQTERHWPTQLDSVAVDPGTGQVVAELRFADHPLMAKLARWGVDAHMGLLFGLPNQLLLAALTTGLTALVGMGYRMWWLRRPTRGFGSPPQRGAWRRVPGRVLAPVILVAAFTAYAFPLLGASLLLFLVVDVALGARTEGA</sequence>
<comment type="caution">
    <text evidence="2">The sequence shown here is derived from an EMBL/GenBank/DDBJ whole genome shotgun (WGS) entry which is preliminary data.</text>
</comment>
<keyword evidence="1" id="KW-0812">Transmembrane</keyword>
<dbReference type="RefSeq" id="WP_179722383.1">
    <property type="nucleotide sequence ID" value="NZ_BAABFH010000001.1"/>
</dbReference>
<evidence type="ECO:0000313" key="2">
    <source>
        <dbReference type="EMBL" id="NYI84814.1"/>
    </source>
</evidence>
<dbReference type="EMBL" id="JACCFJ010000001">
    <property type="protein sequence ID" value="NYI84814.1"/>
    <property type="molecule type" value="Genomic_DNA"/>
</dbReference>
<feature type="transmembrane region" description="Helical" evidence="1">
    <location>
        <begin position="171"/>
        <end position="192"/>
    </location>
</feature>
<keyword evidence="3" id="KW-1185">Reference proteome</keyword>
<feature type="transmembrane region" description="Helical" evidence="1">
    <location>
        <begin position="216"/>
        <end position="243"/>
    </location>
</feature>
<organism evidence="2 3">
    <name type="scientific">Saccharopolyspora hordei</name>
    <dbReference type="NCBI Taxonomy" id="1838"/>
    <lineage>
        <taxon>Bacteria</taxon>
        <taxon>Bacillati</taxon>
        <taxon>Actinomycetota</taxon>
        <taxon>Actinomycetes</taxon>
        <taxon>Pseudonocardiales</taxon>
        <taxon>Pseudonocardiaceae</taxon>
        <taxon>Saccharopolyspora</taxon>
    </lineage>
</organism>
<feature type="transmembrane region" description="Helical" evidence="1">
    <location>
        <begin position="35"/>
        <end position="57"/>
    </location>
</feature>
<dbReference type="InterPro" id="IPR005625">
    <property type="entry name" value="PepSY-ass_TM"/>
</dbReference>
<dbReference type="Pfam" id="PF03929">
    <property type="entry name" value="PepSY_TM"/>
    <property type="match status" value="1"/>
</dbReference>
<feature type="transmembrane region" description="Helical" evidence="1">
    <location>
        <begin position="361"/>
        <end position="381"/>
    </location>
</feature>
<accession>A0A853AJH6</accession>
<keyword evidence="1" id="KW-0472">Membrane</keyword>
<dbReference type="AlphaFoldDB" id="A0A853AJH6"/>
<dbReference type="PANTHER" id="PTHR34219">
    <property type="entry name" value="IRON-REGULATED INNER MEMBRANE PROTEIN-RELATED"/>
    <property type="match status" value="1"/>
</dbReference>
<name>A0A853AJH6_9PSEU</name>
<reference evidence="2 3" key="1">
    <citation type="submission" date="2020-07" db="EMBL/GenBank/DDBJ databases">
        <title>Sequencing the genomes of 1000 actinobacteria strains.</title>
        <authorList>
            <person name="Klenk H.-P."/>
        </authorList>
    </citation>
    <scope>NUCLEOTIDE SEQUENCE [LARGE SCALE GENOMIC DNA]</scope>
    <source>
        <strain evidence="2 3">DSM 44065</strain>
    </source>
</reference>
<feature type="transmembrane region" description="Helical" evidence="1">
    <location>
        <begin position="406"/>
        <end position="434"/>
    </location>
</feature>
<evidence type="ECO:0000313" key="3">
    <source>
        <dbReference type="Proteomes" id="UP000587002"/>
    </source>
</evidence>